<name>A0ACC1MDJ5_9HYPO</name>
<evidence type="ECO:0000313" key="2">
    <source>
        <dbReference type="Proteomes" id="UP001143910"/>
    </source>
</evidence>
<protein>
    <submittedName>
        <fullName evidence="1">Uncharacterized protein</fullName>
    </submittedName>
</protein>
<evidence type="ECO:0000313" key="1">
    <source>
        <dbReference type="EMBL" id="KAJ2961299.1"/>
    </source>
</evidence>
<sequence>MLKLAVEPLGEEAAEFIRRWTEFTAGKGDADDEPVGVAAAQRLFNHGYKGSLNAISTQHGNFYPFREGLDAGNVPFIAVSGSIRWNIGAPALAQYQSRDVFEYIPGVFVGDVESLLAQATSVRLD</sequence>
<dbReference type="EMBL" id="JANJQO010003354">
    <property type="protein sequence ID" value="KAJ2961299.1"/>
    <property type="molecule type" value="Genomic_DNA"/>
</dbReference>
<accession>A0ACC1MDJ5</accession>
<keyword evidence="2" id="KW-1185">Reference proteome</keyword>
<dbReference type="Proteomes" id="UP001143910">
    <property type="component" value="Unassembled WGS sequence"/>
</dbReference>
<reference evidence="1" key="1">
    <citation type="submission" date="2022-08" db="EMBL/GenBank/DDBJ databases">
        <title>Genome Sequence of Lecanicillium fungicola.</title>
        <authorList>
            <person name="Buettner E."/>
        </authorList>
    </citation>
    <scope>NUCLEOTIDE SEQUENCE</scope>
    <source>
        <strain evidence="1">Babe33</strain>
    </source>
</reference>
<comment type="caution">
    <text evidence="1">The sequence shown here is derived from an EMBL/GenBank/DDBJ whole genome shotgun (WGS) entry which is preliminary data.</text>
</comment>
<gene>
    <name evidence="1" type="ORF">NQ176_g11002</name>
</gene>
<proteinExistence type="predicted"/>
<organism evidence="1 2">
    <name type="scientific">Zarea fungicola</name>
    <dbReference type="NCBI Taxonomy" id="93591"/>
    <lineage>
        <taxon>Eukaryota</taxon>
        <taxon>Fungi</taxon>
        <taxon>Dikarya</taxon>
        <taxon>Ascomycota</taxon>
        <taxon>Pezizomycotina</taxon>
        <taxon>Sordariomycetes</taxon>
        <taxon>Hypocreomycetidae</taxon>
        <taxon>Hypocreales</taxon>
        <taxon>Cordycipitaceae</taxon>
        <taxon>Zarea</taxon>
    </lineage>
</organism>